<dbReference type="EMBL" id="VORZ01000001">
    <property type="protein sequence ID" value="TXD97536.1"/>
    <property type="molecule type" value="Genomic_DNA"/>
</dbReference>
<dbReference type="Pfam" id="PF03976">
    <property type="entry name" value="PPK2"/>
    <property type="match status" value="3"/>
</dbReference>
<gene>
    <name evidence="3" type="ORF">ES754_00680</name>
</gene>
<feature type="compositionally biased region" description="Basic and acidic residues" evidence="1">
    <location>
        <begin position="1"/>
        <end position="20"/>
    </location>
</feature>
<comment type="caution">
    <text evidence="3">The sequence shown here is derived from an EMBL/GenBank/DDBJ whole genome shotgun (WGS) entry which is preliminary data.</text>
</comment>
<evidence type="ECO:0000313" key="4">
    <source>
        <dbReference type="Proteomes" id="UP000321903"/>
    </source>
</evidence>
<feature type="compositionally biased region" description="Low complexity" evidence="1">
    <location>
        <begin position="178"/>
        <end position="190"/>
    </location>
</feature>
<dbReference type="Gene3D" id="3.40.50.300">
    <property type="entry name" value="P-loop containing nucleotide triphosphate hydrolases"/>
    <property type="match status" value="2"/>
</dbReference>
<dbReference type="InterPro" id="IPR027417">
    <property type="entry name" value="P-loop_NTPase"/>
</dbReference>
<dbReference type="SUPFAM" id="SSF52540">
    <property type="entry name" value="P-loop containing nucleoside triphosphate hydrolases"/>
    <property type="match status" value="2"/>
</dbReference>
<evidence type="ECO:0000313" key="3">
    <source>
        <dbReference type="EMBL" id="TXD97536.1"/>
    </source>
</evidence>
<dbReference type="InterPro" id="IPR022488">
    <property type="entry name" value="PPK2-related"/>
</dbReference>
<dbReference type="PANTHER" id="PTHR34383">
    <property type="entry name" value="POLYPHOSPHATE:AMP PHOSPHOTRANSFERASE-RELATED"/>
    <property type="match status" value="1"/>
</dbReference>
<dbReference type="PANTHER" id="PTHR34383:SF3">
    <property type="entry name" value="POLYPHOSPHATE:AMP PHOSPHOTRANSFERASE"/>
    <property type="match status" value="1"/>
</dbReference>
<name>A0A5C7A6V9_9GAMM</name>
<feature type="region of interest" description="Disordered" evidence="1">
    <location>
        <begin position="1"/>
        <end position="21"/>
    </location>
</feature>
<accession>A0A5C7A6V9</accession>
<reference evidence="3 4" key="1">
    <citation type="submission" date="2019-08" db="EMBL/GenBank/DDBJ databases">
        <title>Genome sequence of Psychrobacter frigidicola ACAM304 (type strain).</title>
        <authorList>
            <person name="Bowman J.P."/>
        </authorList>
    </citation>
    <scope>NUCLEOTIDE SEQUENCE [LARGE SCALE GENOMIC DNA]</scope>
    <source>
        <strain evidence="3 4">ACAM 304</strain>
    </source>
</reference>
<feature type="domain" description="Polyphosphate kinase-2-related" evidence="2">
    <location>
        <begin position="207"/>
        <end position="307"/>
    </location>
</feature>
<dbReference type="AlphaFoldDB" id="A0A5C7A6V9"/>
<feature type="domain" description="Polyphosphate kinase-2-related" evidence="2">
    <location>
        <begin position="383"/>
        <end position="604"/>
    </location>
</feature>
<dbReference type="Proteomes" id="UP000321903">
    <property type="component" value="Unassembled WGS sequence"/>
</dbReference>
<sequence length="607" mass="69294">MSKNKPDNKKADSLAKEKEPLQTVSAQFSEEVINQRLTPNPLSQFSMDKDALRLALVTAQFALRATRKQAPPTIDKPTGLLVLVNGMEQAGKGTAVTQLRQWVDPRLLKVEATIGYPSLMHQPIWQAHIKAMPRHGDVMVYFGNWYADLLYNVMRMATTKVPIDNKSEKNTKVKSKSSKNNAYQNNNFKNKQPDSNLPIAKWQNYLHEQLIELQTFEHDLAVNHTKILKCWFHIDAETLQARLNDDEADPQFLYQIDWSDAEVLAQFNQVAATLLSQQGDWVIIDGCNKSQAATDFCHEVLQAMQAALASSSVPAKDILDGDANDDISNIDKKCDKKSSTATDNIDVVNNSFINTSLYHDSAPFVPVEIPKLLIDIDNPDMVKSVYHEQLAAKQAQLAELLRARGSRHVVFAFEGMDAAGKGGAIKRVVAPLDPREYQIYNIGAPMLYELQHPYLWRFWTRLPNEQIDRISRIAIFDRTWYGRVLVERIENLTTGDEWQRAYAEINRFEEDLVSTGTIVLKYWLAIDKKEQLERFDDRQDTPHKQFKLTDDDWRNRDKWGDYVQAAADMLARTDTTAAPWCVVATNNKHYARLQVLDHAIIQLENRL</sequence>
<feature type="region of interest" description="Disordered" evidence="1">
    <location>
        <begin position="165"/>
        <end position="192"/>
    </location>
</feature>
<organism evidence="3 4">
    <name type="scientific">Psychrobacter frigidicola</name>
    <dbReference type="NCBI Taxonomy" id="45611"/>
    <lineage>
        <taxon>Bacteria</taxon>
        <taxon>Pseudomonadati</taxon>
        <taxon>Pseudomonadota</taxon>
        <taxon>Gammaproteobacteria</taxon>
        <taxon>Moraxellales</taxon>
        <taxon>Moraxellaceae</taxon>
        <taxon>Psychrobacter</taxon>
    </lineage>
</organism>
<evidence type="ECO:0000256" key="1">
    <source>
        <dbReference type="SAM" id="MobiDB-lite"/>
    </source>
</evidence>
<dbReference type="OrthoDB" id="9775224at2"/>
<protein>
    <submittedName>
        <fullName evidence="3">ATPase</fullName>
    </submittedName>
</protein>
<feature type="domain" description="Polyphosphate kinase-2-related" evidence="2">
    <location>
        <begin position="48"/>
        <end position="157"/>
    </location>
</feature>
<proteinExistence type="predicted"/>
<dbReference type="RefSeq" id="WP_147221129.1">
    <property type="nucleotide sequence ID" value="NZ_CAJGYY010000001.1"/>
</dbReference>
<evidence type="ECO:0000259" key="2">
    <source>
        <dbReference type="Pfam" id="PF03976"/>
    </source>
</evidence>
<keyword evidence="4" id="KW-1185">Reference proteome</keyword>